<evidence type="ECO:0000256" key="1">
    <source>
        <dbReference type="SAM" id="SignalP"/>
    </source>
</evidence>
<organism evidence="2 3">
    <name type="scientific">Endomicrobium proavitum</name>
    <dbReference type="NCBI Taxonomy" id="1408281"/>
    <lineage>
        <taxon>Bacteria</taxon>
        <taxon>Pseudomonadati</taxon>
        <taxon>Elusimicrobiota</taxon>
        <taxon>Endomicrobiia</taxon>
        <taxon>Endomicrobiales</taxon>
        <taxon>Endomicrobiaceae</taxon>
        <taxon>Endomicrobium</taxon>
    </lineage>
</organism>
<dbReference type="OrthoDB" id="6464078at2"/>
<dbReference type="STRING" id="1408281.Epro_0987"/>
<dbReference type="Proteomes" id="UP000035337">
    <property type="component" value="Chromosome"/>
</dbReference>
<gene>
    <name evidence="2" type="ORF">Epro_0987</name>
</gene>
<dbReference type="RefSeq" id="WP_052570916.1">
    <property type="nucleotide sequence ID" value="NZ_CP009498.1"/>
</dbReference>
<evidence type="ECO:0008006" key="4">
    <source>
        <dbReference type="Google" id="ProtNLM"/>
    </source>
</evidence>
<protein>
    <recommendedName>
        <fullName evidence="4">Lipoprotein</fullName>
    </recommendedName>
</protein>
<sequence>MKKLFLCAVCAIFLFACSNGFGGQPKIDASSIESITTSLNAIRASLPEEKKEAFEGALIATIFYAVMTDLGNSTAGQKEKTEEEVLQIYKKYLNGKTADQIIVQAEELQEKPGLNK</sequence>
<name>A0A0G3WI48_9BACT</name>
<dbReference type="KEGG" id="epo:Epro_0987"/>
<proteinExistence type="predicted"/>
<keyword evidence="1" id="KW-0732">Signal</keyword>
<dbReference type="InterPro" id="IPR046516">
    <property type="entry name" value="DUF6694"/>
</dbReference>
<dbReference type="AlphaFoldDB" id="A0A0G3WI48"/>
<evidence type="ECO:0000313" key="3">
    <source>
        <dbReference type="Proteomes" id="UP000035337"/>
    </source>
</evidence>
<feature type="chain" id="PRO_5005186023" description="Lipoprotein" evidence="1">
    <location>
        <begin position="23"/>
        <end position="116"/>
    </location>
</feature>
<feature type="signal peptide" evidence="1">
    <location>
        <begin position="1"/>
        <end position="22"/>
    </location>
</feature>
<accession>A0A0G3WI48</accession>
<keyword evidence="3" id="KW-1185">Reference proteome</keyword>
<evidence type="ECO:0000313" key="2">
    <source>
        <dbReference type="EMBL" id="AKL98366.1"/>
    </source>
</evidence>
<dbReference type="Pfam" id="PF20404">
    <property type="entry name" value="DUF6694"/>
    <property type="match status" value="1"/>
</dbReference>
<dbReference type="PROSITE" id="PS51257">
    <property type="entry name" value="PROKAR_LIPOPROTEIN"/>
    <property type="match status" value="1"/>
</dbReference>
<dbReference type="EMBL" id="CP009498">
    <property type="protein sequence ID" value="AKL98366.1"/>
    <property type="molecule type" value="Genomic_DNA"/>
</dbReference>
<reference evidence="2 3" key="1">
    <citation type="submission" date="2014-09" db="EMBL/GenBank/DDBJ databases">
        <title>Complete genome sequence of Endomicrobium proavitum.</title>
        <authorList>
            <person name="Zheng H."/>
        </authorList>
    </citation>
    <scope>NUCLEOTIDE SEQUENCE [LARGE SCALE GENOMIC DNA]</scope>
    <source>
        <strain evidence="2 3">Rsa215</strain>
    </source>
</reference>